<reference evidence="1" key="1">
    <citation type="submission" date="2009-04" db="EMBL/GenBank/DDBJ databases">
        <authorList>
            <person name="Weinstock G."/>
            <person name="Sodergren E."/>
            <person name="Clifton S."/>
            <person name="Fulton L."/>
            <person name="Fulton B."/>
            <person name="Courtney L."/>
            <person name="Fronick C."/>
            <person name="Harrison M."/>
            <person name="Strong C."/>
            <person name="Farmer C."/>
            <person name="Delahaunty K."/>
            <person name="Markovic C."/>
            <person name="Hall O."/>
            <person name="Minx P."/>
            <person name="Tomlinson C."/>
            <person name="Mitreva M."/>
            <person name="Nelson J."/>
            <person name="Hou S."/>
            <person name="Wollam A."/>
            <person name="Pepin K.H."/>
            <person name="Johnson M."/>
            <person name="Bhonagiri V."/>
            <person name="Nash W.E."/>
            <person name="Warren W."/>
            <person name="Chinwalla A."/>
            <person name="Mardis E.R."/>
            <person name="Wilson R.K."/>
        </authorList>
    </citation>
    <scope>NUCLEOTIDE SEQUENCE [LARGE SCALE GENOMIC DNA]</scope>
    <source>
        <strain evidence="1">ATCC 51147</strain>
    </source>
</reference>
<sequence>MSNTPFDKRNRLFDCFGQALGLFSGVRAAEDFKYGEGFFEKTRDCSGVGRGGQGKMWGCLCKVKRWVFRLPQ</sequence>
<proteinExistence type="predicted"/>
<gene>
    <name evidence="1" type="ORF">GCWU000324_02657</name>
</gene>
<dbReference type="AlphaFoldDB" id="C4GLT3"/>
<dbReference type="STRING" id="629741.GCWU000324_02657"/>
<evidence type="ECO:0000313" key="2">
    <source>
        <dbReference type="Proteomes" id="UP000003009"/>
    </source>
</evidence>
<comment type="caution">
    <text evidence="1">The sequence shown here is derived from an EMBL/GenBank/DDBJ whole genome shotgun (WGS) entry which is preliminary data.</text>
</comment>
<name>C4GLT3_9NEIS</name>
<evidence type="ECO:0000313" key="1">
    <source>
        <dbReference type="EMBL" id="EEP67085.1"/>
    </source>
</evidence>
<organism evidence="1 2">
    <name type="scientific">Kingella oralis ATCC 51147</name>
    <dbReference type="NCBI Taxonomy" id="629741"/>
    <lineage>
        <taxon>Bacteria</taxon>
        <taxon>Pseudomonadati</taxon>
        <taxon>Pseudomonadota</taxon>
        <taxon>Betaproteobacteria</taxon>
        <taxon>Neisseriales</taxon>
        <taxon>Neisseriaceae</taxon>
        <taxon>Kingella</taxon>
    </lineage>
</organism>
<dbReference type="Proteomes" id="UP000003009">
    <property type="component" value="Unassembled WGS sequence"/>
</dbReference>
<dbReference type="EMBL" id="ACJW02000005">
    <property type="protein sequence ID" value="EEP67085.1"/>
    <property type="molecule type" value="Genomic_DNA"/>
</dbReference>
<dbReference type="HOGENOM" id="CLU_2717006_0_0_4"/>
<keyword evidence="2" id="KW-1185">Reference proteome</keyword>
<protein>
    <submittedName>
        <fullName evidence="1">Uncharacterized protein</fullName>
    </submittedName>
</protein>
<accession>C4GLT3</accession>